<gene>
    <name evidence="7" type="ORF">L596_014798</name>
</gene>
<name>A0A4U5NDT8_STECR</name>
<evidence type="ECO:0000256" key="4">
    <source>
        <dbReference type="SAM" id="Coils"/>
    </source>
</evidence>
<comment type="caution">
    <text evidence="7">The sequence shown here is derived from an EMBL/GenBank/DDBJ whole genome shotgun (WGS) entry which is preliminary data.</text>
</comment>
<protein>
    <recommendedName>
        <fullName evidence="6">RING-type domain-containing protein</fullName>
    </recommendedName>
</protein>
<feature type="compositionally biased region" description="Low complexity" evidence="5">
    <location>
        <begin position="53"/>
        <end position="72"/>
    </location>
</feature>
<evidence type="ECO:0000259" key="6">
    <source>
        <dbReference type="PROSITE" id="PS50089"/>
    </source>
</evidence>
<reference evidence="7 8" key="1">
    <citation type="journal article" date="2015" name="Genome Biol.">
        <title>Comparative genomics of Steinernema reveals deeply conserved gene regulatory networks.</title>
        <authorList>
            <person name="Dillman A.R."/>
            <person name="Macchietto M."/>
            <person name="Porter C.F."/>
            <person name="Rogers A."/>
            <person name="Williams B."/>
            <person name="Antoshechkin I."/>
            <person name="Lee M.M."/>
            <person name="Goodwin Z."/>
            <person name="Lu X."/>
            <person name="Lewis E.E."/>
            <person name="Goodrich-Blair H."/>
            <person name="Stock S.P."/>
            <person name="Adams B.J."/>
            <person name="Sternberg P.W."/>
            <person name="Mortazavi A."/>
        </authorList>
    </citation>
    <scope>NUCLEOTIDE SEQUENCE [LARGE SCALE GENOMIC DNA]</scope>
    <source>
        <strain evidence="7 8">ALL</strain>
    </source>
</reference>
<sequence length="347" mass="39089">MQLRPRPLLKPPENLLTSTRSPTIRKRPRPSISGRATRGTSEASNVAEVATLTRQAARSAARPATATRSRTSGPRRRINPLHHAREPSPIAEPQTQPPRPRRSVANRAPTPIPDSVRSRRNGVPALTVRVRTGHSRHTQNAAGTSSETDPSRVASGSSADSPASTPFLFTLRIDRRGGASGQEEENDRRFDFLDREDNERLMAFIDEHYPGHTQEIHRQILRVVRENYDEMRANLNRRREQEEDRRRRLGEAWLVRFTRPRRGGRSAEPRYLPKTPCTICFDDEPVNPVGCDSCNQLIGCIACVGQWFGSSNEDLSTDNHSRCPLCRNPWTREPAVFSATCDESKLN</sequence>
<dbReference type="InterPro" id="IPR001841">
    <property type="entry name" value="Znf_RING"/>
</dbReference>
<feature type="domain" description="RING-type" evidence="6">
    <location>
        <begin position="277"/>
        <end position="327"/>
    </location>
</feature>
<dbReference type="PROSITE" id="PS50089">
    <property type="entry name" value="ZF_RING_2"/>
    <property type="match status" value="1"/>
</dbReference>
<dbReference type="Proteomes" id="UP000298663">
    <property type="component" value="Unassembled WGS sequence"/>
</dbReference>
<dbReference type="PANTHER" id="PTHR21578:SF9">
    <property type="entry name" value="RING-TYPE DOMAIN-CONTAINING PROTEIN"/>
    <property type="match status" value="1"/>
</dbReference>
<dbReference type="EMBL" id="AZBU02000004">
    <property type="protein sequence ID" value="TKR80790.1"/>
    <property type="molecule type" value="Genomic_DNA"/>
</dbReference>
<dbReference type="SUPFAM" id="SSF57850">
    <property type="entry name" value="RING/U-box"/>
    <property type="match status" value="1"/>
</dbReference>
<dbReference type="PANTHER" id="PTHR21578">
    <property type="entry name" value="PROTEIN CBG03826"/>
    <property type="match status" value="1"/>
</dbReference>
<feature type="region of interest" description="Disordered" evidence="5">
    <location>
        <begin position="1"/>
        <end position="166"/>
    </location>
</feature>
<dbReference type="InterPro" id="IPR013083">
    <property type="entry name" value="Znf_RING/FYVE/PHD"/>
</dbReference>
<evidence type="ECO:0000313" key="7">
    <source>
        <dbReference type="EMBL" id="TKR80790.1"/>
    </source>
</evidence>
<dbReference type="GO" id="GO:0008270">
    <property type="term" value="F:zinc ion binding"/>
    <property type="evidence" value="ECO:0007669"/>
    <property type="project" value="UniProtKB-KW"/>
</dbReference>
<evidence type="ECO:0000256" key="3">
    <source>
        <dbReference type="PROSITE-ProRule" id="PRU00175"/>
    </source>
</evidence>
<dbReference type="AlphaFoldDB" id="A0A4U5NDT8"/>
<accession>A0A4U5NDT8</accession>
<evidence type="ECO:0000256" key="5">
    <source>
        <dbReference type="SAM" id="MobiDB-lite"/>
    </source>
</evidence>
<evidence type="ECO:0000313" key="8">
    <source>
        <dbReference type="Proteomes" id="UP000298663"/>
    </source>
</evidence>
<dbReference type="Gene3D" id="3.30.40.10">
    <property type="entry name" value="Zinc/RING finger domain, C3HC4 (zinc finger)"/>
    <property type="match status" value="1"/>
</dbReference>
<dbReference type="OrthoDB" id="5877621at2759"/>
<keyword evidence="2" id="KW-0862">Zinc</keyword>
<reference evidence="7 8" key="2">
    <citation type="journal article" date="2019" name="G3 (Bethesda)">
        <title>Hybrid Assembly of the Genome of the Entomopathogenic Nematode Steinernema carpocapsae Identifies the X-Chromosome.</title>
        <authorList>
            <person name="Serra L."/>
            <person name="Macchietto M."/>
            <person name="Macias-Munoz A."/>
            <person name="McGill C.J."/>
            <person name="Rodriguez I.M."/>
            <person name="Rodriguez B."/>
            <person name="Murad R."/>
            <person name="Mortazavi A."/>
        </authorList>
    </citation>
    <scope>NUCLEOTIDE SEQUENCE [LARGE SCALE GENOMIC DNA]</scope>
    <source>
        <strain evidence="7 8">ALL</strain>
    </source>
</reference>
<proteinExistence type="predicted"/>
<keyword evidence="1 3" id="KW-0479">Metal-binding</keyword>
<keyword evidence="8" id="KW-1185">Reference proteome</keyword>
<feature type="compositionally biased region" description="Basic residues" evidence="5">
    <location>
        <begin position="73"/>
        <end position="82"/>
    </location>
</feature>
<keyword evidence="1 3" id="KW-0863">Zinc-finger</keyword>
<keyword evidence="4" id="KW-0175">Coiled coil</keyword>
<evidence type="ECO:0000256" key="2">
    <source>
        <dbReference type="ARBA" id="ARBA00022833"/>
    </source>
</evidence>
<feature type="coiled-coil region" evidence="4">
    <location>
        <begin position="221"/>
        <end position="252"/>
    </location>
</feature>
<organism evidence="7 8">
    <name type="scientific">Steinernema carpocapsae</name>
    <name type="common">Entomopathogenic nematode</name>
    <dbReference type="NCBI Taxonomy" id="34508"/>
    <lineage>
        <taxon>Eukaryota</taxon>
        <taxon>Metazoa</taxon>
        <taxon>Ecdysozoa</taxon>
        <taxon>Nematoda</taxon>
        <taxon>Chromadorea</taxon>
        <taxon>Rhabditida</taxon>
        <taxon>Tylenchina</taxon>
        <taxon>Panagrolaimomorpha</taxon>
        <taxon>Strongyloidoidea</taxon>
        <taxon>Steinernematidae</taxon>
        <taxon>Steinernema</taxon>
    </lineage>
</organism>
<feature type="compositionally biased region" description="Polar residues" evidence="5">
    <location>
        <begin position="138"/>
        <end position="164"/>
    </location>
</feature>
<evidence type="ECO:0000256" key="1">
    <source>
        <dbReference type="ARBA" id="ARBA00022771"/>
    </source>
</evidence>